<proteinExistence type="predicted"/>
<evidence type="ECO:0000313" key="1">
    <source>
        <dbReference type="EMBL" id="GFH34857.1"/>
    </source>
</evidence>
<accession>A0A6A0ATD1</accession>
<dbReference type="AlphaFoldDB" id="A0A6A0ATD1"/>
<dbReference type="RefSeq" id="WP_173262404.1">
    <property type="nucleotide sequence ID" value="NZ_BLLG01000002.1"/>
</dbReference>
<dbReference type="EMBL" id="BLLG01000002">
    <property type="protein sequence ID" value="GFH34857.1"/>
    <property type="molecule type" value="Genomic_DNA"/>
</dbReference>
<dbReference type="SUPFAM" id="SSF109854">
    <property type="entry name" value="DinB/YfiT-like putative metalloenzymes"/>
    <property type="match status" value="1"/>
</dbReference>
<dbReference type="InterPro" id="IPR034660">
    <property type="entry name" value="DinB/YfiT-like"/>
</dbReference>
<sequence>MTDLKAELHGKLRAGRAGLLSKLEGLTEYDMRRPMTPSATNLLGLVKHLAGLEYGYLGEPFDRPAPEPLAWVEDGSIWEGADMWARPDESSNYLIGLYQRACAHADRTITDLALETPGQVTHWPEDRRATTLGVLLVRMVSETAQHAGHADVLRELIDGKAGPDHGDFGDDATWQQYHARIQAAADTHRAQEPLKPPKLQ</sequence>
<dbReference type="Pfam" id="PF04978">
    <property type="entry name" value="MST"/>
    <property type="match status" value="1"/>
</dbReference>
<evidence type="ECO:0000313" key="2">
    <source>
        <dbReference type="Proteomes" id="UP000484988"/>
    </source>
</evidence>
<protein>
    <submittedName>
        <fullName evidence="1">DinB family protein</fullName>
    </submittedName>
</protein>
<reference evidence="1 2" key="1">
    <citation type="submission" date="2020-02" db="EMBL/GenBank/DDBJ databases">
        <title>Whole Genome Shotgun Sequence of Streptomyces sp. strain CWH03.</title>
        <authorList>
            <person name="Dohra H."/>
            <person name="Kodani S."/>
            <person name="Yamamura H."/>
        </authorList>
    </citation>
    <scope>NUCLEOTIDE SEQUENCE [LARGE SCALE GENOMIC DNA]</scope>
    <source>
        <strain evidence="1 2">CWH03</strain>
    </source>
</reference>
<dbReference type="InterPro" id="IPR007061">
    <property type="entry name" value="MST-like"/>
</dbReference>
<dbReference type="Gene3D" id="1.20.120.450">
    <property type="entry name" value="dinb family like domain"/>
    <property type="match status" value="1"/>
</dbReference>
<keyword evidence="2" id="KW-1185">Reference proteome</keyword>
<dbReference type="Proteomes" id="UP000484988">
    <property type="component" value="Unassembled WGS sequence"/>
</dbReference>
<comment type="caution">
    <text evidence="1">The sequence shown here is derived from an EMBL/GenBank/DDBJ whole genome shotgun (WGS) entry which is preliminary data.</text>
</comment>
<gene>
    <name evidence="1" type="ORF">SCWH03_10710</name>
</gene>
<name>A0A6A0ATD1_9ACTN</name>
<organism evidence="1 2">
    <name type="scientific">Streptomyces pacificus</name>
    <dbReference type="NCBI Taxonomy" id="2705029"/>
    <lineage>
        <taxon>Bacteria</taxon>
        <taxon>Bacillati</taxon>
        <taxon>Actinomycetota</taxon>
        <taxon>Actinomycetes</taxon>
        <taxon>Kitasatosporales</taxon>
        <taxon>Streptomycetaceae</taxon>
        <taxon>Streptomyces</taxon>
    </lineage>
</organism>